<dbReference type="SUPFAM" id="SSF54373">
    <property type="entry name" value="FAD-linked reductases, C-terminal domain"/>
    <property type="match status" value="1"/>
</dbReference>
<dbReference type="EMBL" id="JAAFYZ010000067">
    <property type="protein sequence ID" value="MBS2549258.1"/>
    <property type="molecule type" value="Genomic_DNA"/>
</dbReference>
<dbReference type="GO" id="GO:0004497">
    <property type="term" value="F:monooxygenase activity"/>
    <property type="evidence" value="ECO:0007669"/>
    <property type="project" value="UniProtKB-KW"/>
</dbReference>
<protein>
    <submittedName>
        <fullName evidence="7">FAD-dependent monooxygenase</fullName>
    </submittedName>
</protein>
<evidence type="ECO:0000259" key="6">
    <source>
        <dbReference type="Pfam" id="PF01494"/>
    </source>
</evidence>
<dbReference type="RefSeq" id="WP_212010822.1">
    <property type="nucleotide sequence ID" value="NZ_JAAFYZ010000067.1"/>
</dbReference>
<dbReference type="PANTHER" id="PTHR13789">
    <property type="entry name" value="MONOOXYGENASE"/>
    <property type="match status" value="1"/>
</dbReference>
<dbReference type="PANTHER" id="PTHR13789:SF318">
    <property type="entry name" value="GERANYLGERANYL DIPHOSPHATE REDUCTASE"/>
    <property type="match status" value="1"/>
</dbReference>
<dbReference type="InterPro" id="IPR036188">
    <property type="entry name" value="FAD/NAD-bd_sf"/>
</dbReference>
<keyword evidence="4" id="KW-0560">Oxidoreductase</keyword>
<keyword evidence="8" id="KW-1185">Reference proteome</keyword>
<evidence type="ECO:0000256" key="5">
    <source>
        <dbReference type="ARBA" id="ARBA00023033"/>
    </source>
</evidence>
<dbReference type="Pfam" id="PF01494">
    <property type="entry name" value="FAD_binding_3"/>
    <property type="match status" value="1"/>
</dbReference>
<comment type="cofactor">
    <cofactor evidence="1">
        <name>FAD</name>
        <dbReference type="ChEBI" id="CHEBI:57692"/>
    </cofactor>
</comment>
<dbReference type="InterPro" id="IPR050493">
    <property type="entry name" value="FAD-dep_Monooxygenase_BioMet"/>
</dbReference>
<comment type="caution">
    <text evidence="7">The sequence shown here is derived from an EMBL/GenBank/DDBJ whole genome shotgun (WGS) entry which is preliminary data.</text>
</comment>
<reference evidence="7 8" key="1">
    <citation type="submission" date="2020-02" db="EMBL/GenBank/DDBJ databases">
        <title>Acidophilic actinobacteria isolated from forest soil.</title>
        <authorList>
            <person name="Golinska P."/>
        </authorList>
    </citation>
    <scope>NUCLEOTIDE SEQUENCE [LARGE SCALE GENOMIC DNA]</scope>
    <source>
        <strain evidence="7 8">NL8</strain>
    </source>
</reference>
<dbReference type="SUPFAM" id="SSF51905">
    <property type="entry name" value="FAD/NAD(P)-binding domain"/>
    <property type="match status" value="1"/>
</dbReference>
<keyword evidence="5 7" id="KW-0503">Monooxygenase</keyword>
<proteinExistence type="predicted"/>
<evidence type="ECO:0000256" key="3">
    <source>
        <dbReference type="ARBA" id="ARBA00022827"/>
    </source>
</evidence>
<gene>
    <name evidence="7" type="ORF">KGQ19_20555</name>
</gene>
<sequence length="404" mass="43682">MVGGIRIGVVGGSIAGCAGALAAARAVPDASVVVFERSSGELRDRGVGIGIQQERFRELVEAGFLDPSLPSTINKARQWYALDKPGPDSGLGKLIASHPFPFKAYNWGHLYRLLHDRLPSQVDYREDTRVVSAAASESGASVTLADGSIEHFDLLLGADGYRSVVREAMFPGVVPDYAGYLCWRGISDFAQVEKLLPPEAFFTIGFPHGHLVSYPIPADDGRVLYNWVLYSMIPPDLADLRTATSIPPGAVSDTLLDFMDALLTRELPPVWAETVRKTAREDVFIQPIYDFEAPAHAEHRMLLLGDAGAVSRPHAGAGAVKAMQDAATLLRLWPAATGLDDLAARYDAARRPADHAVVALARRIGQAQVLDAVDWAAFEQETFMPWLTAQMELPDGTEIGGRGL</sequence>
<dbReference type="InterPro" id="IPR002938">
    <property type="entry name" value="FAD-bd"/>
</dbReference>
<accession>A0ABS5KT82</accession>
<dbReference type="Gene3D" id="3.50.50.60">
    <property type="entry name" value="FAD/NAD(P)-binding domain"/>
    <property type="match status" value="1"/>
</dbReference>
<keyword evidence="3" id="KW-0274">FAD</keyword>
<name>A0ABS5KT82_9ACTN</name>
<dbReference type="PRINTS" id="PR00420">
    <property type="entry name" value="RNGMNOXGNASE"/>
</dbReference>
<dbReference type="Proteomes" id="UP000730482">
    <property type="component" value="Unassembled WGS sequence"/>
</dbReference>
<feature type="domain" description="FAD-binding" evidence="6">
    <location>
        <begin position="8"/>
        <end position="359"/>
    </location>
</feature>
<evidence type="ECO:0000313" key="7">
    <source>
        <dbReference type="EMBL" id="MBS2549258.1"/>
    </source>
</evidence>
<dbReference type="PROSITE" id="PS51257">
    <property type="entry name" value="PROKAR_LIPOPROTEIN"/>
    <property type="match status" value="1"/>
</dbReference>
<evidence type="ECO:0000256" key="1">
    <source>
        <dbReference type="ARBA" id="ARBA00001974"/>
    </source>
</evidence>
<evidence type="ECO:0000256" key="2">
    <source>
        <dbReference type="ARBA" id="ARBA00022630"/>
    </source>
</evidence>
<keyword evidence="2" id="KW-0285">Flavoprotein</keyword>
<evidence type="ECO:0000256" key="4">
    <source>
        <dbReference type="ARBA" id="ARBA00023002"/>
    </source>
</evidence>
<organism evidence="7 8">
    <name type="scientific">Catenulispora pinistramenti</name>
    <dbReference type="NCBI Taxonomy" id="2705254"/>
    <lineage>
        <taxon>Bacteria</taxon>
        <taxon>Bacillati</taxon>
        <taxon>Actinomycetota</taxon>
        <taxon>Actinomycetes</taxon>
        <taxon>Catenulisporales</taxon>
        <taxon>Catenulisporaceae</taxon>
        <taxon>Catenulispora</taxon>
    </lineage>
</organism>
<dbReference type="Gene3D" id="3.30.9.30">
    <property type="match status" value="1"/>
</dbReference>
<evidence type="ECO:0000313" key="8">
    <source>
        <dbReference type="Proteomes" id="UP000730482"/>
    </source>
</evidence>